<dbReference type="RefSeq" id="WP_144977934.1">
    <property type="nucleotide sequence ID" value="NZ_CP036289.1"/>
</dbReference>
<feature type="transmembrane region" description="Helical" evidence="1">
    <location>
        <begin position="16"/>
        <end position="34"/>
    </location>
</feature>
<dbReference type="Proteomes" id="UP000318626">
    <property type="component" value="Chromosome"/>
</dbReference>
<protein>
    <submittedName>
        <fullName evidence="2">Uncharacterized protein</fullName>
    </submittedName>
</protein>
<feature type="transmembrane region" description="Helical" evidence="1">
    <location>
        <begin position="184"/>
        <end position="204"/>
    </location>
</feature>
<accession>A0A518CGA2</accession>
<dbReference type="AlphaFoldDB" id="A0A518CGA2"/>
<sequence length="407" mass="46795">MRRVLTYLAMLKRLHWATWVAVSVTLLALFLIVVPGEYQIEGSILPLTDWEKECYQLRLDASAKRQKAAEQELKPPSFYLSTHVAAYTHGWPRPFLVRALVYDYRRSPSKPWLGKKSSFTSWGGSLYHNVSWSNYDNWPLSADGWLLRPWSLLLDLLVALGIVAGVGGLVQWRIERNGGLLRFHLADMLAVMTIIGIGLGTYLYHDNLRRRESFDGRPMAVPAFTSTDGWTTYAQNYQGPIWLRKLVGNQYYLPLFHHVDTVSITVDDRWRENFARLRRYPYLRTIHPRFGLPVAAIPILEECPQLEEIYLGMYELDTPRLIPGTQDKALQPEDFSQLEALHLTKVTVSGTFIQKQHIAQLAALPTMRQIKIQSTSATEEQIEELRQEFPQVDFHEIPDLQVFSSPG</sequence>
<keyword evidence="1" id="KW-0812">Transmembrane</keyword>
<proteinExistence type="predicted"/>
<evidence type="ECO:0000313" key="2">
    <source>
        <dbReference type="EMBL" id="QDU78256.1"/>
    </source>
</evidence>
<feature type="transmembrane region" description="Helical" evidence="1">
    <location>
        <begin position="152"/>
        <end position="172"/>
    </location>
</feature>
<keyword evidence="3" id="KW-1185">Reference proteome</keyword>
<dbReference type="EMBL" id="CP036289">
    <property type="protein sequence ID" value="QDU78256.1"/>
    <property type="molecule type" value="Genomic_DNA"/>
</dbReference>
<dbReference type="KEGG" id="bvo:Pan97_53400"/>
<keyword evidence="1" id="KW-0472">Membrane</keyword>
<reference evidence="3" key="1">
    <citation type="submission" date="2019-02" db="EMBL/GenBank/DDBJ databases">
        <title>Deep-cultivation of Planctomycetes and their phenomic and genomic characterization uncovers novel biology.</title>
        <authorList>
            <person name="Wiegand S."/>
            <person name="Jogler M."/>
            <person name="Boedeker C."/>
            <person name="Pinto D."/>
            <person name="Vollmers J."/>
            <person name="Rivas-Marin E."/>
            <person name="Kohn T."/>
            <person name="Peeters S.H."/>
            <person name="Heuer A."/>
            <person name="Rast P."/>
            <person name="Oberbeckmann S."/>
            <person name="Bunk B."/>
            <person name="Jeske O."/>
            <person name="Meyerdierks A."/>
            <person name="Storesund J.E."/>
            <person name="Kallscheuer N."/>
            <person name="Luecker S."/>
            <person name="Lage O.M."/>
            <person name="Pohl T."/>
            <person name="Merkel B.J."/>
            <person name="Hornburger P."/>
            <person name="Mueller R.-W."/>
            <person name="Bruemmer F."/>
            <person name="Labrenz M."/>
            <person name="Spormann A.M."/>
            <person name="Op den Camp H."/>
            <person name="Overmann J."/>
            <person name="Amann R."/>
            <person name="Jetten M.S.M."/>
            <person name="Mascher T."/>
            <person name="Medema M.H."/>
            <person name="Devos D.P."/>
            <person name="Kaster A.-K."/>
            <person name="Ovreas L."/>
            <person name="Rohde M."/>
            <person name="Galperin M.Y."/>
            <person name="Jogler C."/>
        </authorList>
    </citation>
    <scope>NUCLEOTIDE SEQUENCE [LARGE SCALE GENOMIC DNA]</scope>
    <source>
        <strain evidence="3">Pan97</strain>
    </source>
</reference>
<dbReference type="OrthoDB" id="264799at2"/>
<keyword evidence="1" id="KW-1133">Transmembrane helix</keyword>
<gene>
    <name evidence="2" type="ORF">Pan97_53400</name>
</gene>
<organism evidence="2 3">
    <name type="scientific">Bremerella volcania</name>
    <dbReference type="NCBI Taxonomy" id="2527984"/>
    <lineage>
        <taxon>Bacteria</taxon>
        <taxon>Pseudomonadati</taxon>
        <taxon>Planctomycetota</taxon>
        <taxon>Planctomycetia</taxon>
        <taxon>Pirellulales</taxon>
        <taxon>Pirellulaceae</taxon>
        <taxon>Bremerella</taxon>
    </lineage>
</organism>
<evidence type="ECO:0000313" key="3">
    <source>
        <dbReference type="Proteomes" id="UP000318626"/>
    </source>
</evidence>
<evidence type="ECO:0000256" key="1">
    <source>
        <dbReference type="SAM" id="Phobius"/>
    </source>
</evidence>
<name>A0A518CGA2_9BACT</name>